<name>A0A6C0LDE6_9ZZZZ</name>
<feature type="region of interest" description="Disordered" evidence="1">
    <location>
        <begin position="28"/>
        <end position="58"/>
    </location>
</feature>
<evidence type="ECO:0000313" key="2">
    <source>
        <dbReference type="EMBL" id="QHU27748.1"/>
    </source>
</evidence>
<dbReference type="EMBL" id="MN740461">
    <property type="protein sequence ID" value="QHU27748.1"/>
    <property type="molecule type" value="Genomic_DNA"/>
</dbReference>
<reference evidence="2" key="1">
    <citation type="journal article" date="2020" name="Nature">
        <title>Giant virus diversity and host interactions through global metagenomics.</title>
        <authorList>
            <person name="Schulz F."/>
            <person name="Roux S."/>
            <person name="Paez-Espino D."/>
            <person name="Jungbluth S."/>
            <person name="Walsh D.A."/>
            <person name="Denef V.J."/>
            <person name="McMahon K.D."/>
            <person name="Konstantinidis K.T."/>
            <person name="Eloe-Fadrosh E.A."/>
            <person name="Kyrpides N.C."/>
            <person name="Woyke T."/>
        </authorList>
    </citation>
    <scope>NUCLEOTIDE SEQUENCE</scope>
    <source>
        <strain evidence="2">GVMAG-M-3300027769-26</strain>
    </source>
</reference>
<proteinExistence type="predicted"/>
<sequence length="225" mass="26667">MLNLITDVIITFLILVSLTLALAVSNKNETNETKETNETNKTNETKETNETNETNETKKYRKNKDEIADNDLRLLSKCNNIFWGSLSSNHYAVDLLKKRFEYEKCLSEAEYKRLPFNHKIDWVQISRNENAIELIKDRIEYEKLLGDEYKYQEISYCSNTYNKINWGNMTRNQNAIELLRERIKYEKTLSKEKYSNLRNRIDWIDSMGDESNKNAIILLKDLLIE</sequence>
<protein>
    <submittedName>
        <fullName evidence="2">Uncharacterized protein</fullName>
    </submittedName>
</protein>
<feature type="compositionally biased region" description="Basic and acidic residues" evidence="1">
    <location>
        <begin position="29"/>
        <end position="58"/>
    </location>
</feature>
<dbReference type="AlphaFoldDB" id="A0A6C0LDE6"/>
<accession>A0A6C0LDE6</accession>
<evidence type="ECO:0000256" key="1">
    <source>
        <dbReference type="SAM" id="MobiDB-lite"/>
    </source>
</evidence>
<organism evidence="2">
    <name type="scientific">viral metagenome</name>
    <dbReference type="NCBI Taxonomy" id="1070528"/>
    <lineage>
        <taxon>unclassified sequences</taxon>
        <taxon>metagenomes</taxon>
        <taxon>organismal metagenomes</taxon>
    </lineage>
</organism>